<dbReference type="EMBL" id="CAJPDT010000119">
    <property type="protein sequence ID" value="CAF9939476.1"/>
    <property type="molecule type" value="Genomic_DNA"/>
</dbReference>
<sequence length="319" mass="36588">MATLNVIPYASVQEALQEAKQDFRETREYNTAFHTREEITAVLPHVTHFNPEDQPWILLEPWLDLITSSRGLQENDIHRILLPGKFLVQLIHASRVGLQLGRISADDAEDLADTFPKLTIRGDCIEDLIQKNRFFIRLDTCSLKDAIIAEGSVQSTTDLWTRLATSARGMTELKDLRKAGMPIYMYLFPWDDMLQTDFEYRVYCPPDMGKIAAISQYKSHAPWYHADVQEEHERIADRLLKNCEKLHEKIVAHPAMTELLGSRGFVFDVVADPVKQDVRLIELDDFGALSGCGACLFHWVRDARLLYGLNERVEVRVTF</sequence>
<proteinExistence type="predicted"/>
<dbReference type="Proteomes" id="UP000664534">
    <property type="component" value="Unassembled WGS sequence"/>
</dbReference>
<protein>
    <submittedName>
        <fullName evidence="1">Uncharacterized protein</fullName>
    </submittedName>
</protein>
<reference evidence="1" key="1">
    <citation type="submission" date="2021-03" db="EMBL/GenBank/DDBJ databases">
        <authorList>
            <person name="Tagirdzhanova G."/>
        </authorList>
    </citation>
    <scope>NUCLEOTIDE SEQUENCE</scope>
</reference>
<name>A0A8H3J2G6_9LECA</name>
<organism evidence="1 2">
    <name type="scientific">Imshaugia aleurites</name>
    <dbReference type="NCBI Taxonomy" id="172621"/>
    <lineage>
        <taxon>Eukaryota</taxon>
        <taxon>Fungi</taxon>
        <taxon>Dikarya</taxon>
        <taxon>Ascomycota</taxon>
        <taxon>Pezizomycotina</taxon>
        <taxon>Lecanoromycetes</taxon>
        <taxon>OSLEUM clade</taxon>
        <taxon>Lecanoromycetidae</taxon>
        <taxon>Lecanorales</taxon>
        <taxon>Lecanorineae</taxon>
        <taxon>Parmeliaceae</taxon>
        <taxon>Imshaugia</taxon>
    </lineage>
</organism>
<evidence type="ECO:0000313" key="1">
    <source>
        <dbReference type="EMBL" id="CAF9939476.1"/>
    </source>
</evidence>
<dbReference type="AlphaFoldDB" id="A0A8H3J2G6"/>
<keyword evidence="2" id="KW-1185">Reference proteome</keyword>
<dbReference type="OrthoDB" id="360540at2759"/>
<accession>A0A8H3J2G6</accession>
<evidence type="ECO:0000313" key="2">
    <source>
        <dbReference type="Proteomes" id="UP000664534"/>
    </source>
</evidence>
<comment type="caution">
    <text evidence="1">The sequence shown here is derived from an EMBL/GenBank/DDBJ whole genome shotgun (WGS) entry which is preliminary data.</text>
</comment>
<gene>
    <name evidence="1" type="ORF">IMSHALPRED_001364</name>
</gene>